<keyword evidence="3" id="KW-1185">Reference proteome</keyword>
<feature type="region of interest" description="Disordered" evidence="1">
    <location>
        <begin position="1"/>
        <end position="22"/>
    </location>
</feature>
<accession>A0AAW0BIY2</accession>
<dbReference type="AlphaFoldDB" id="A0AAW0BIY2"/>
<organism evidence="2 3">
    <name type="scientific">Favolaschia claudopus</name>
    <dbReference type="NCBI Taxonomy" id="2862362"/>
    <lineage>
        <taxon>Eukaryota</taxon>
        <taxon>Fungi</taxon>
        <taxon>Dikarya</taxon>
        <taxon>Basidiomycota</taxon>
        <taxon>Agaricomycotina</taxon>
        <taxon>Agaricomycetes</taxon>
        <taxon>Agaricomycetidae</taxon>
        <taxon>Agaricales</taxon>
        <taxon>Marasmiineae</taxon>
        <taxon>Mycenaceae</taxon>
        <taxon>Favolaschia</taxon>
    </lineage>
</organism>
<dbReference type="Proteomes" id="UP001362999">
    <property type="component" value="Unassembled WGS sequence"/>
</dbReference>
<proteinExistence type="predicted"/>
<sequence length="224" mass="24529">MKRHIHVEGASGSHMASSAQEDSSATINEKHALFATLLPQVLAGALHLLKPRWETLRLWPFAPGNATHRCRCSALCRARQAPSKILVVFSASGCATRAPAASEDFLIKIRVQTLGKISVGNPDDGKHLRALSFSRDRSRMESGMMENIWISRWRRAQGVIGGLPMDYGGNRQSQGAVIGYSGVPQSAQESRRRFTPTFMGVIWKQGPRAKQVGEGKNRGQLDLG</sequence>
<protein>
    <submittedName>
        <fullName evidence="2">Uncharacterized protein</fullName>
    </submittedName>
</protein>
<evidence type="ECO:0000313" key="2">
    <source>
        <dbReference type="EMBL" id="KAK7025844.1"/>
    </source>
</evidence>
<evidence type="ECO:0000256" key="1">
    <source>
        <dbReference type="SAM" id="MobiDB-lite"/>
    </source>
</evidence>
<dbReference type="EMBL" id="JAWWNJ010000033">
    <property type="protein sequence ID" value="KAK7025844.1"/>
    <property type="molecule type" value="Genomic_DNA"/>
</dbReference>
<evidence type="ECO:0000313" key="3">
    <source>
        <dbReference type="Proteomes" id="UP001362999"/>
    </source>
</evidence>
<gene>
    <name evidence="2" type="ORF">R3P38DRAFT_2778628</name>
</gene>
<name>A0AAW0BIY2_9AGAR</name>
<reference evidence="2 3" key="1">
    <citation type="journal article" date="2024" name="J Genomics">
        <title>Draft genome sequencing and assembly of Favolaschia claudopus CIRM-BRFM 2984 isolated from oak limbs.</title>
        <authorList>
            <person name="Navarro D."/>
            <person name="Drula E."/>
            <person name="Chaduli D."/>
            <person name="Cazenave R."/>
            <person name="Ahrendt S."/>
            <person name="Wang J."/>
            <person name="Lipzen A."/>
            <person name="Daum C."/>
            <person name="Barry K."/>
            <person name="Grigoriev I.V."/>
            <person name="Favel A."/>
            <person name="Rosso M.N."/>
            <person name="Martin F."/>
        </authorList>
    </citation>
    <scope>NUCLEOTIDE SEQUENCE [LARGE SCALE GENOMIC DNA]</scope>
    <source>
        <strain evidence="2 3">CIRM-BRFM 2984</strain>
    </source>
</reference>
<comment type="caution">
    <text evidence="2">The sequence shown here is derived from an EMBL/GenBank/DDBJ whole genome shotgun (WGS) entry which is preliminary data.</text>
</comment>